<keyword evidence="3" id="KW-0479">Metal-binding</keyword>
<evidence type="ECO:0000256" key="4">
    <source>
        <dbReference type="ARBA" id="ARBA00023004"/>
    </source>
</evidence>
<comment type="similarity">
    <text evidence="1">Belongs to the adrenodoxin/putidaredoxin family.</text>
</comment>
<dbReference type="GO" id="GO:0051537">
    <property type="term" value="F:2 iron, 2 sulfur cluster binding"/>
    <property type="evidence" value="ECO:0007669"/>
    <property type="project" value="UniProtKB-KW"/>
</dbReference>
<dbReference type="Pfam" id="PF00111">
    <property type="entry name" value="Fer2"/>
    <property type="match status" value="1"/>
</dbReference>
<organism evidence="8 9">
    <name type="scientific">Thalassospira profundimaris</name>
    <dbReference type="NCBI Taxonomy" id="502049"/>
    <lineage>
        <taxon>Bacteria</taxon>
        <taxon>Pseudomonadati</taxon>
        <taxon>Pseudomonadota</taxon>
        <taxon>Alphaproteobacteria</taxon>
        <taxon>Rhodospirillales</taxon>
        <taxon>Thalassospiraceae</taxon>
        <taxon>Thalassospira</taxon>
    </lineage>
</organism>
<dbReference type="RefSeq" id="WP_147253081.1">
    <property type="nucleotide sequence ID" value="NZ_JPWH01000036.1"/>
</dbReference>
<reference evidence="8 9" key="1">
    <citation type="submission" date="2014-07" db="EMBL/GenBank/DDBJ databases">
        <title>Draft genome sequence of Thalassospira profundimaris S25-3-2.</title>
        <authorList>
            <person name="Lai Q."/>
            <person name="Shao Z."/>
        </authorList>
    </citation>
    <scope>NUCLEOTIDE SEQUENCE [LARGE SCALE GENOMIC DNA]</scope>
    <source>
        <strain evidence="8 9">S25-3-2</strain>
    </source>
</reference>
<name>A0A367WHU9_9PROT</name>
<accession>A0A367WHU9</accession>
<dbReference type="GO" id="GO:0046872">
    <property type="term" value="F:metal ion binding"/>
    <property type="evidence" value="ECO:0007669"/>
    <property type="project" value="UniProtKB-KW"/>
</dbReference>
<dbReference type="InterPro" id="IPR001055">
    <property type="entry name" value="Adrenodoxin-like"/>
</dbReference>
<dbReference type="EMBL" id="JPWH01000036">
    <property type="protein sequence ID" value="RCK41013.1"/>
    <property type="molecule type" value="Genomic_DNA"/>
</dbReference>
<dbReference type="Proteomes" id="UP000252517">
    <property type="component" value="Unassembled WGS sequence"/>
</dbReference>
<evidence type="ECO:0000256" key="5">
    <source>
        <dbReference type="ARBA" id="ARBA00023014"/>
    </source>
</evidence>
<protein>
    <submittedName>
        <fullName evidence="8">2Fe-2S ferredoxin</fullName>
    </submittedName>
</protein>
<evidence type="ECO:0000313" key="9">
    <source>
        <dbReference type="Proteomes" id="UP000252517"/>
    </source>
</evidence>
<dbReference type="Gene3D" id="3.10.20.30">
    <property type="match status" value="1"/>
</dbReference>
<comment type="cofactor">
    <cofactor evidence="6">
        <name>[2Fe-2S] cluster</name>
        <dbReference type="ChEBI" id="CHEBI:190135"/>
    </cofactor>
</comment>
<dbReference type="GO" id="GO:0140647">
    <property type="term" value="P:P450-containing electron transport chain"/>
    <property type="evidence" value="ECO:0007669"/>
    <property type="project" value="InterPro"/>
</dbReference>
<gene>
    <name evidence="8" type="ORF">TH25_24125</name>
</gene>
<evidence type="ECO:0000256" key="1">
    <source>
        <dbReference type="ARBA" id="ARBA00010914"/>
    </source>
</evidence>
<evidence type="ECO:0000256" key="2">
    <source>
        <dbReference type="ARBA" id="ARBA00022714"/>
    </source>
</evidence>
<keyword evidence="2" id="KW-0001">2Fe-2S</keyword>
<dbReference type="InterPro" id="IPR036010">
    <property type="entry name" value="2Fe-2S_ferredoxin-like_sf"/>
</dbReference>
<evidence type="ECO:0000259" key="7">
    <source>
        <dbReference type="Pfam" id="PF00111"/>
    </source>
</evidence>
<dbReference type="PANTHER" id="PTHR23426">
    <property type="entry name" value="FERREDOXIN/ADRENODOXIN"/>
    <property type="match status" value="1"/>
</dbReference>
<keyword evidence="5" id="KW-0411">Iron-sulfur</keyword>
<dbReference type="SUPFAM" id="SSF54292">
    <property type="entry name" value="2Fe-2S ferredoxin-like"/>
    <property type="match status" value="1"/>
</dbReference>
<dbReference type="PANTHER" id="PTHR23426:SF65">
    <property type="entry name" value="FERREDOXIN-2, MITOCHONDRIAL"/>
    <property type="match status" value="1"/>
</dbReference>
<feature type="domain" description="2Fe-2S ferredoxin-type" evidence="7">
    <location>
        <begin position="2"/>
        <end position="48"/>
    </location>
</feature>
<evidence type="ECO:0000256" key="3">
    <source>
        <dbReference type="ARBA" id="ARBA00022723"/>
    </source>
</evidence>
<dbReference type="InterPro" id="IPR001041">
    <property type="entry name" value="2Fe-2S_ferredoxin-type"/>
</dbReference>
<comment type="caution">
    <text evidence="8">The sequence shown here is derived from an EMBL/GenBank/DDBJ whole genome shotgun (WGS) entry which is preliminary data.</text>
</comment>
<dbReference type="CDD" id="cd00207">
    <property type="entry name" value="fer2"/>
    <property type="match status" value="1"/>
</dbReference>
<evidence type="ECO:0000256" key="6">
    <source>
        <dbReference type="ARBA" id="ARBA00034078"/>
    </source>
</evidence>
<keyword evidence="4" id="KW-0408">Iron</keyword>
<sequence length="65" mass="7199">SCSTCHVYIDPAWVEKLPPASDMEQEMLEFASAPDARLSRLSCQIRITDAMDGLVVTMPETQAEI</sequence>
<dbReference type="GO" id="GO:0009055">
    <property type="term" value="F:electron transfer activity"/>
    <property type="evidence" value="ECO:0007669"/>
    <property type="project" value="TreeGrafter"/>
</dbReference>
<evidence type="ECO:0000313" key="8">
    <source>
        <dbReference type="EMBL" id="RCK41013.1"/>
    </source>
</evidence>
<dbReference type="OrthoDB" id="9799640at2"/>
<dbReference type="InterPro" id="IPR012675">
    <property type="entry name" value="Beta-grasp_dom_sf"/>
</dbReference>
<feature type="non-terminal residue" evidence="8">
    <location>
        <position position="1"/>
    </location>
</feature>
<dbReference type="AlphaFoldDB" id="A0A367WHU9"/>
<proteinExistence type="inferred from homology"/>